<reference evidence="2" key="1">
    <citation type="submission" date="2021-01" db="EMBL/GenBank/DDBJ databases">
        <authorList>
            <consortium name="Genoscope - CEA"/>
            <person name="William W."/>
        </authorList>
    </citation>
    <scope>NUCLEOTIDE SEQUENCE</scope>
</reference>
<protein>
    <submittedName>
        <fullName evidence="2">Uncharacterized protein</fullName>
    </submittedName>
</protein>
<keyword evidence="1" id="KW-0175">Coiled coil</keyword>
<feature type="coiled-coil region" evidence="1">
    <location>
        <begin position="36"/>
        <end position="83"/>
    </location>
</feature>
<dbReference type="Proteomes" id="UP000692954">
    <property type="component" value="Unassembled WGS sequence"/>
</dbReference>
<evidence type="ECO:0000313" key="2">
    <source>
        <dbReference type="EMBL" id="CAD8070646.1"/>
    </source>
</evidence>
<organism evidence="2 3">
    <name type="scientific">Paramecium sonneborni</name>
    <dbReference type="NCBI Taxonomy" id="65129"/>
    <lineage>
        <taxon>Eukaryota</taxon>
        <taxon>Sar</taxon>
        <taxon>Alveolata</taxon>
        <taxon>Ciliophora</taxon>
        <taxon>Intramacronucleata</taxon>
        <taxon>Oligohymenophorea</taxon>
        <taxon>Peniculida</taxon>
        <taxon>Parameciidae</taxon>
        <taxon>Paramecium</taxon>
    </lineage>
</organism>
<sequence>MSYICVQQDCNIDKKICLNLDDFEIHTKNNHMIYPLIQLEKQIQNKYHEANLQKQNYLNTSILRMAEQQKQDLSITLNQFTDDLCLNLCKQIQAKINQNFVLPSLSQNFQDQKLVNEYLKLFSMETEKIIIDEQALQIKKFIELWITSLTCTIIGTINAKILEFQDEFFNKFSEFLNQNDEQQNMKLQKNLFEPKIQKEEDNYQTSISHLYKFIQSRQSDQNQMNPSLQNNQKNQIYNNHDQIYECLKYNLSQPLNNLFLEKSFPFEKQFQDVKYDFQLRIENLKDSENKQAKLIQNVHECLQKQQQVREENNLSESFGTSNRQVNLMQLTQYSTQYSDSHIGFSKYFRKANIGIHGFVVAEGDFQLQTQMQIKIKLSEGIQQYELQKANIGIIKEDFERQSIRGNYQEIYYMNSDGQFYKGRKFIKSGGPKLMLYQIYSITLKDRQLSIKNDSNQQEQSIYIDWPIVTDSFLFFADLWNVSLEIVS</sequence>
<dbReference type="EMBL" id="CAJJDN010000027">
    <property type="protein sequence ID" value="CAD8070646.1"/>
    <property type="molecule type" value="Genomic_DNA"/>
</dbReference>
<evidence type="ECO:0000313" key="3">
    <source>
        <dbReference type="Proteomes" id="UP000692954"/>
    </source>
</evidence>
<evidence type="ECO:0000256" key="1">
    <source>
        <dbReference type="SAM" id="Coils"/>
    </source>
</evidence>
<keyword evidence="3" id="KW-1185">Reference proteome</keyword>
<dbReference type="AlphaFoldDB" id="A0A8S1M169"/>
<accession>A0A8S1M169</accession>
<comment type="caution">
    <text evidence="2">The sequence shown here is derived from an EMBL/GenBank/DDBJ whole genome shotgun (WGS) entry which is preliminary data.</text>
</comment>
<proteinExistence type="predicted"/>
<gene>
    <name evidence="2" type="ORF">PSON_ATCC_30995.1.T0270099</name>
</gene>
<name>A0A8S1M169_9CILI</name>